<comment type="similarity">
    <text evidence="2">Belongs to the DsbD family.</text>
</comment>
<keyword evidence="4 7" id="KW-1133">Transmembrane helix</keyword>
<reference evidence="9 10" key="1">
    <citation type="journal article" date="2019" name="Int. J. Syst. Evol. Microbiol.">
        <title>The Global Catalogue of Microorganisms (GCM) 10K type strain sequencing project: providing services to taxonomists for standard genome sequencing and annotation.</title>
        <authorList>
            <consortium name="The Broad Institute Genomics Platform"/>
            <consortium name="The Broad Institute Genome Sequencing Center for Infectious Disease"/>
            <person name="Wu L."/>
            <person name="Ma J."/>
        </authorList>
    </citation>
    <scope>NUCLEOTIDE SEQUENCE [LARGE SCALE GENOMIC DNA]</scope>
    <source>
        <strain evidence="9 10">JCM 15933</strain>
    </source>
</reference>
<evidence type="ECO:0000256" key="2">
    <source>
        <dbReference type="ARBA" id="ARBA00006143"/>
    </source>
</evidence>
<sequence length="295" mass="29874">MADLGLALAAGLVAAINPCGFALLPVYLTLLVLGDDSPGRVVAVRRALGATAAMTAGFVAVFGVVGLVISPVAGALYRVLPWFTVGFGLLLVLLAGWLLAGRHLPSFGLRPVRGPRVRRSAGSMTLFGAAYASASLSCTIAPFLAIVASSFRAGSVLAGVGLFVAYAAGMGLLVGVAALAVALARPTALTGLRRFGPALSRIGGAVLLVAGGYVAYYGWHELSGAVDDPVIAAAQQLQQALVRAVETPGTAWIAALFGLLLTGVLTARTIRVRRAGRTAAPGQEPGDAPHTDAGR</sequence>
<dbReference type="PANTHER" id="PTHR31272">
    <property type="entry name" value="CYTOCHROME C-TYPE BIOGENESIS PROTEIN HI_1454-RELATED"/>
    <property type="match status" value="1"/>
</dbReference>
<evidence type="ECO:0000256" key="5">
    <source>
        <dbReference type="ARBA" id="ARBA00023136"/>
    </source>
</evidence>
<keyword evidence="10" id="KW-1185">Reference proteome</keyword>
<proteinExistence type="inferred from homology"/>
<feature type="transmembrane region" description="Helical" evidence="7">
    <location>
        <begin position="160"/>
        <end position="183"/>
    </location>
</feature>
<feature type="domain" description="Cytochrome C biogenesis protein transmembrane" evidence="8">
    <location>
        <begin position="4"/>
        <end position="176"/>
    </location>
</feature>
<dbReference type="InterPro" id="IPR003834">
    <property type="entry name" value="Cyt_c_assmbl_TM_dom"/>
</dbReference>
<feature type="transmembrane region" description="Helical" evidence="7">
    <location>
        <begin position="195"/>
        <end position="219"/>
    </location>
</feature>
<evidence type="ECO:0000256" key="1">
    <source>
        <dbReference type="ARBA" id="ARBA00004141"/>
    </source>
</evidence>
<dbReference type="EMBL" id="BAAAQD010000015">
    <property type="protein sequence ID" value="GAA1539101.1"/>
    <property type="molecule type" value="Genomic_DNA"/>
</dbReference>
<feature type="region of interest" description="Disordered" evidence="6">
    <location>
        <begin position="276"/>
        <end position="295"/>
    </location>
</feature>
<gene>
    <name evidence="9" type="ORF">GCM10009827_067920</name>
</gene>
<evidence type="ECO:0000313" key="10">
    <source>
        <dbReference type="Proteomes" id="UP001501470"/>
    </source>
</evidence>
<feature type="transmembrane region" description="Helical" evidence="7">
    <location>
        <begin position="6"/>
        <end position="34"/>
    </location>
</feature>
<organism evidence="9 10">
    <name type="scientific">Dactylosporangium maewongense</name>
    <dbReference type="NCBI Taxonomy" id="634393"/>
    <lineage>
        <taxon>Bacteria</taxon>
        <taxon>Bacillati</taxon>
        <taxon>Actinomycetota</taxon>
        <taxon>Actinomycetes</taxon>
        <taxon>Micromonosporales</taxon>
        <taxon>Micromonosporaceae</taxon>
        <taxon>Dactylosporangium</taxon>
    </lineage>
</organism>
<dbReference type="PANTHER" id="PTHR31272:SF4">
    <property type="entry name" value="CYTOCHROME C-TYPE BIOGENESIS PROTEIN HI_1454-RELATED"/>
    <property type="match status" value="1"/>
</dbReference>
<evidence type="ECO:0000259" key="8">
    <source>
        <dbReference type="Pfam" id="PF02683"/>
    </source>
</evidence>
<comment type="subcellular location">
    <subcellularLocation>
        <location evidence="1">Membrane</location>
        <topology evidence="1">Multi-pass membrane protein</topology>
    </subcellularLocation>
</comment>
<dbReference type="RefSeq" id="WP_344506412.1">
    <property type="nucleotide sequence ID" value="NZ_BAAAQD010000015.1"/>
</dbReference>
<feature type="transmembrane region" description="Helical" evidence="7">
    <location>
        <begin position="79"/>
        <end position="100"/>
    </location>
</feature>
<comment type="caution">
    <text evidence="9">The sequence shown here is derived from an EMBL/GenBank/DDBJ whole genome shotgun (WGS) entry which is preliminary data.</text>
</comment>
<dbReference type="Pfam" id="PF02683">
    <property type="entry name" value="DsbD_TM"/>
    <property type="match status" value="1"/>
</dbReference>
<keyword evidence="5 7" id="KW-0472">Membrane</keyword>
<evidence type="ECO:0000256" key="4">
    <source>
        <dbReference type="ARBA" id="ARBA00022989"/>
    </source>
</evidence>
<feature type="transmembrane region" description="Helical" evidence="7">
    <location>
        <begin position="46"/>
        <end position="73"/>
    </location>
</feature>
<name>A0ABN2BDW0_9ACTN</name>
<keyword evidence="3 7" id="KW-0812">Transmembrane</keyword>
<protein>
    <submittedName>
        <fullName evidence="9">Cytochrome c biogenesis CcdA family protein</fullName>
    </submittedName>
</protein>
<dbReference type="InterPro" id="IPR051790">
    <property type="entry name" value="Cytochrome_c-biogenesis_DsbD"/>
</dbReference>
<accession>A0ABN2BDW0</accession>
<evidence type="ECO:0000313" key="9">
    <source>
        <dbReference type="EMBL" id="GAA1539101.1"/>
    </source>
</evidence>
<feature type="transmembrane region" description="Helical" evidence="7">
    <location>
        <begin position="121"/>
        <end position="148"/>
    </location>
</feature>
<evidence type="ECO:0000256" key="3">
    <source>
        <dbReference type="ARBA" id="ARBA00022692"/>
    </source>
</evidence>
<evidence type="ECO:0000256" key="6">
    <source>
        <dbReference type="SAM" id="MobiDB-lite"/>
    </source>
</evidence>
<feature type="transmembrane region" description="Helical" evidence="7">
    <location>
        <begin position="249"/>
        <end position="267"/>
    </location>
</feature>
<dbReference type="Proteomes" id="UP001501470">
    <property type="component" value="Unassembled WGS sequence"/>
</dbReference>
<evidence type="ECO:0000256" key="7">
    <source>
        <dbReference type="SAM" id="Phobius"/>
    </source>
</evidence>